<dbReference type="Proteomes" id="UP000077275">
    <property type="component" value="Unassembled WGS sequence"/>
</dbReference>
<evidence type="ECO:0000259" key="7">
    <source>
        <dbReference type="PROSITE" id="PS51379"/>
    </source>
</evidence>
<dbReference type="STRING" id="47311.MBCUT_14650"/>
<dbReference type="Pfam" id="PF00037">
    <property type="entry name" value="Fer4"/>
    <property type="match status" value="2"/>
</dbReference>
<dbReference type="EMBL" id="LWMW01000117">
    <property type="protein sequence ID" value="KZX15470.1"/>
    <property type="molecule type" value="Genomic_DNA"/>
</dbReference>
<keyword evidence="6" id="KW-0411">Iron-sulfur</keyword>
<dbReference type="PROSITE" id="PS51379">
    <property type="entry name" value="4FE4S_FER_2"/>
    <property type="match status" value="2"/>
</dbReference>
<dbReference type="Gene3D" id="3.30.70.20">
    <property type="match status" value="3"/>
</dbReference>
<dbReference type="InterPro" id="IPR050294">
    <property type="entry name" value="RnfB_subfamily"/>
</dbReference>
<gene>
    <name evidence="8" type="primary">cooF</name>
    <name evidence="8" type="ORF">MBCUT_14650</name>
</gene>
<dbReference type="InterPro" id="IPR017900">
    <property type="entry name" value="4Fe4S_Fe_S_CS"/>
</dbReference>
<evidence type="ECO:0000256" key="1">
    <source>
        <dbReference type="ARBA" id="ARBA00022448"/>
    </source>
</evidence>
<dbReference type="GO" id="GO:0051539">
    <property type="term" value="F:4 iron, 4 sulfur cluster binding"/>
    <property type="evidence" value="ECO:0007669"/>
    <property type="project" value="UniProtKB-KW"/>
</dbReference>
<organism evidence="8 9">
    <name type="scientific">Methanobrevibacter cuticularis</name>
    <dbReference type="NCBI Taxonomy" id="47311"/>
    <lineage>
        <taxon>Archaea</taxon>
        <taxon>Methanobacteriati</taxon>
        <taxon>Methanobacteriota</taxon>
        <taxon>Methanomada group</taxon>
        <taxon>Methanobacteria</taxon>
        <taxon>Methanobacteriales</taxon>
        <taxon>Methanobacteriaceae</taxon>
        <taxon>Methanobrevibacter</taxon>
    </lineage>
</organism>
<protein>
    <submittedName>
        <fullName evidence="8">Iron-sulfur protein</fullName>
    </submittedName>
</protein>
<dbReference type="GO" id="GO:0016491">
    <property type="term" value="F:oxidoreductase activity"/>
    <property type="evidence" value="ECO:0007669"/>
    <property type="project" value="UniProtKB-ARBA"/>
</dbReference>
<evidence type="ECO:0000256" key="4">
    <source>
        <dbReference type="ARBA" id="ARBA00022982"/>
    </source>
</evidence>
<feature type="domain" description="4Fe-4S ferredoxin-type" evidence="7">
    <location>
        <begin position="60"/>
        <end position="89"/>
    </location>
</feature>
<evidence type="ECO:0000256" key="2">
    <source>
        <dbReference type="ARBA" id="ARBA00022485"/>
    </source>
</evidence>
<dbReference type="SUPFAM" id="SSF54862">
    <property type="entry name" value="4Fe-4S ferredoxins"/>
    <property type="match status" value="1"/>
</dbReference>
<comment type="caution">
    <text evidence="8">The sequence shown here is derived from an EMBL/GenBank/DDBJ whole genome shotgun (WGS) entry which is preliminary data.</text>
</comment>
<keyword evidence="1" id="KW-0813">Transport</keyword>
<dbReference type="GO" id="GO:0046872">
    <property type="term" value="F:metal ion binding"/>
    <property type="evidence" value="ECO:0007669"/>
    <property type="project" value="UniProtKB-KW"/>
</dbReference>
<feature type="domain" description="4Fe-4S ferredoxin-type" evidence="7">
    <location>
        <begin position="2"/>
        <end position="31"/>
    </location>
</feature>
<keyword evidence="2" id="KW-0004">4Fe-4S</keyword>
<keyword evidence="4" id="KW-0249">Electron transport</keyword>
<dbReference type="OrthoDB" id="2837at2157"/>
<reference evidence="8 9" key="1">
    <citation type="submission" date="2016-04" db="EMBL/GenBank/DDBJ databases">
        <title>Genome sequence of Methanobrevibacter cuticularis DSM 11139.</title>
        <authorList>
            <person name="Poehlein A."/>
            <person name="Seedorf H."/>
            <person name="Daniel R."/>
        </authorList>
    </citation>
    <scope>NUCLEOTIDE SEQUENCE [LARGE SCALE GENOMIC DNA]</scope>
    <source>
        <strain evidence="8 9">DSM 11139</strain>
    </source>
</reference>
<dbReference type="PANTHER" id="PTHR42859">
    <property type="entry name" value="OXIDOREDUCTASE"/>
    <property type="match status" value="1"/>
</dbReference>
<keyword evidence="3" id="KW-0479">Metal-binding</keyword>
<name>A0A166DDD1_9EURY</name>
<evidence type="ECO:0000256" key="3">
    <source>
        <dbReference type="ARBA" id="ARBA00022723"/>
    </source>
</evidence>
<evidence type="ECO:0000313" key="9">
    <source>
        <dbReference type="Proteomes" id="UP000077275"/>
    </source>
</evidence>
<dbReference type="InterPro" id="IPR017896">
    <property type="entry name" value="4Fe4S_Fe-S-bd"/>
</dbReference>
<dbReference type="RefSeq" id="WP_067260035.1">
    <property type="nucleotide sequence ID" value="NZ_LWMW01000117.1"/>
</dbReference>
<evidence type="ECO:0000256" key="6">
    <source>
        <dbReference type="ARBA" id="ARBA00023014"/>
    </source>
</evidence>
<keyword evidence="5" id="KW-0408">Iron</keyword>
<dbReference type="AlphaFoldDB" id="A0A166DDD1"/>
<accession>A0A166DDD1</accession>
<dbReference type="PANTHER" id="PTHR42859:SF10">
    <property type="entry name" value="DIMETHYLSULFOXIDE REDUCTASE CHAIN B"/>
    <property type="match status" value="1"/>
</dbReference>
<proteinExistence type="predicted"/>
<evidence type="ECO:0000256" key="5">
    <source>
        <dbReference type="ARBA" id="ARBA00023004"/>
    </source>
</evidence>
<sequence>MSELISNPDLCIDCMKCERNCPQNAIRVNEGVPLFCMHCTPEKAPCLNICPENAIEELGGAIVINNDKCIGCGMCKNVCPIGAISIDEIGLAKKCDLCINEDTQQCVEYCPTNALINDSKGIVSAKQDKIASEFKRLKGILP</sequence>
<dbReference type="PROSITE" id="PS00198">
    <property type="entry name" value="4FE4S_FER_1"/>
    <property type="match status" value="1"/>
</dbReference>
<evidence type="ECO:0000313" key="8">
    <source>
        <dbReference type="EMBL" id="KZX15470.1"/>
    </source>
</evidence>
<keyword evidence="9" id="KW-1185">Reference proteome</keyword>
<dbReference type="PATRIC" id="fig|47311.3.peg.1598"/>